<keyword evidence="10" id="KW-1185">Reference proteome</keyword>
<dbReference type="Pfam" id="PF00528">
    <property type="entry name" value="BPD_transp_1"/>
    <property type="match status" value="1"/>
</dbReference>
<dbReference type="SUPFAM" id="SSF161098">
    <property type="entry name" value="MetI-like"/>
    <property type="match status" value="1"/>
</dbReference>
<dbReference type="PANTHER" id="PTHR30151">
    <property type="entry name" value="ALKANE SULFONATE ABC TRANSPORTER-RELATED, MEMBRANE SUBUNIT"/>
    <property type="match status" value="1"/>
</dbReference>
<proteinExistence type="inferred from homology"/>
<comment type="caution">
    <text evidence="9">The sequence shown here is derived from an EMBL/GenBank/DDBJ whole genome shotgun (WGS) entry which is preliminary data.</text>
</comment>
<keyword evidence="4 7" id="KW-0812">Transmembrane</keyword>
<reference evidence="10" key="1">
    <citation type="journal article" date="2019" name="Int. J. Syst. Evol. Microbiol.">
        <title>The Global Catalogue of Microorganisms (GCM) 10K type strain sequencing project: providing services to taxonomists for standard genome sequencing and annotation.</title>
        <authorList>
            <consortium name="The Broad Institute Genomics Platform"/>
            <consortium name="The Broad Institute Genome Sequencing Center for Infectious Disease"/>
            <person name="Wu L."/>
            <person name="Ma J."/>
        </authorList>
    </citation>
    <scope>NUCLEOTIDE SEQUENCE [LARGE SCALE GENOMIC DNA]</scope>
    <source>
        <strain evidence="10">JCM 30346</strain>
    </source>
</reference>
<comment type="subcellular location">
    <subcellularLocation>
        <location evidence="1 7">Cell membrane</location>
        <topology evidence="1 7">Multi-pass membrane protein</topology>
    </subcellularLocation>
</comment>
<evidence type="ECO:0000256" key="3">
    <source>
        <dbReference type="ARBA" id="ARBA00022475"/>
    </source>
</evidence>
<dbReference type="Proteomes" id="UP001596137">
    <property type="component" value="Unassembled WGS sequence"/>
</dbReference>
<feature type="transmembrane region" description="Helical" evidence="7">
    <location>
        <begin position="197"/>
        <end position="214"/>
    </location>
</feature>
<evidence type="ECO:0000256" key="2">
    <source>
        <dbReference type="ARBA" id="ARBA00022448"/>
    </source>
</evidence>
<feature type="domain" description="ABC transmembrane type-1" evidence="8">
    <location>
        <begin position="91"/>
        <end position="274"/>
    </location>
</feature>
<keyword evidence="5 7" id="KW-1133">Transmembrane helix</keyword>
<dbReference type="EMBL" id="JBHSRF010000019">
    <property type="protein sequence ID" value="MFC6082642.1"/>
    <property type="molecule type" value="Genomic_DNA"/>
</dbReference>
<feature type="transmembrane region" description="Helical" evidence="7">
    <location>
        <begin position="36"/>
        <end position="62"/>
    </location>
</feature>
<gene>
    <name evidence="9" type="ORF">ACFP1K_15850</name>
</gene>
<keyword evidence="2 7" id="KW-0813">Transport</keyword>
<dbReference type="InterPro" id="IPR035906">
    <property type="entry name" value="MetI-like_sf"/>
</dbReference>
<name>A0ABW1NJC6_9ACTN</name>
<keyword evidence="3" id="KW-1003">Cell membrane</keyword>
<dbReference type="Gene3D" id="1.10.3720.10">
    <property type="entry name" value="MetI-like"/>
    <property type="match status" value="1"/>
</dbReference>
<dbReference type="InterPro" id="IPR000515">
    <property type="entry name" value="MetI-like"/>
</dbReference>
<protein>
    <submittedName>
        <fullName evidence="9">ABC transporter permease</fullName>
    </submittedName>
</protein>
<evidence type="ECO:0000256" key="6">
    <source>
        <dbReference type="ARBA" id="ARBA00023136"/>
    </source>
</evidence>
<accession>A0ABW1NJC6</accession>
<feature type="transmembrane region" description="Helical" evidence="7">
    <location>
        <begin position="254"/>
        <end position="274"/>
    </location>
</feature>
<dbReference type="PANTHER" id="PTHR30151:SF40">
    <property type="entry name" value="TRANSPORT SYSTEM INTEGRAL MEMBRANE PROTEIN"/>
    <property type="match status" value="1"/>
</dbReference>
<dbReference type="PROSITE" id="PS50928">
    <property type="entry name" value="ABC_TM1"/>
    <property type="match status" value="1"/>
</dbReference>
<keyword evidence="6 7" id="KW-0472">Membrane</keyword>
<comment type="similarity">
    <text evidence="7">Belongs to the binding-protein-dependent transport system permease family.</text>
</comment>
<evidence type="ECO:0000313" key="9">
    <source>
        <dbReference type="EMBL" id="MFC6082642.1"/>
    </source>
</evidence>
<evidence type="ECO:0000256" key="1">
    <source>
        <dbReference type="ARBA" id="ARBA00004651"/>
    </source>
</evidence>
<evidence type="ECO:0000256" key="4">
    <source>
        <dbReference type="ARBA" id="ARBA00022692"/>
    </source>
</evidence>
<evidence type="ECO:0000256" key="7">
    <source>
        <dbReference type="RuleBase" id="RU363032"/>
    </source>
</evidence>
<feature type="transmembrane region" description="Helical" evidence="7">
    <location>
        <begin position="129"/>
        <end position="149"/>
    </location>
</feature>
<sequence>MATDTRPARDAHARQLAGLDALELTTRQKAGIIPRIWAAAWPVLSAIAIVLAIWQAVVWAGWWPEYVFAGPVTTLTDLAGRLGEGEFYQAVAVTMRRAIVGFALAIAVGLVVGALVSRIGPLRRAVGSLITGLQTMPSIAWFPLAILLFGLTESAILFVVVLGAAPSIANGLIAGVDYTPPILLRAGHMLGFRRLSLYRHVILPASLPSFLAGLKQGWAFAWRSLMAGELLVIIANRPSLGEQLHFARELADSAGLLATMIVILFIGIVVDRVFGAADSALRRRWGLHQVTN</sequence>
<evidence type="ECO:0000313" key="10">
    <source>
        <dbReference type="Proteomes" id="UP001596137"/>
    </source>
</evidence>
<feature type="transmembrane region" description="Helical" evidence="7">
    <location>
        <begin position="155"/>
        <end position="176"/>
    </location>
</feature>
<feature type="transmembrane region" description="Helical" evidence="7">
    <location>
        <begin position="98"/>
        <end position="117"/>
    </location>
</feature>
<dbReference type="CDD" id="cd06261">
    <property type="entry name" value="TM_PBP2"/>
    <property type="match status" value="1"/>
</dbReference>
<evidence type="ECO:0000259" key="8">
    <source>
        <dbReference type="PROSITE" id="PS50928"/>
    </source>
</evidence>
<organism evidence="9 10">
    <name type="scientific">Sphaerisporangium aureirubrum</name>
    <dbReference type="NCBI Taxonomy" id="1544736"/>
    <lineage>
        <taxon>Bacteria</taxon>
        <taxon>Bacillati</taxon>
        <taxon>Actinomycetota</taxon>
        <taxon>Actinomycetes</taxon>
        <taxon>Streptosporangiales</taxon>
        <taxon>Streptosporangiaceae</taxon>
        <taxon>Sphaerisporangium</taxon>
    </lineage>
</organism>
<evidence type="ECO:0000256" key="5">
    <source>
        <dbReference type="ARBA" id="ARBA00022989"/>
    </source>
</evidence>
<dbReference type="RefSeq" id="WP_380753148.1">
    <property type="nucleotide sequence ID" value="NZ_JBHSRF010000019.1"/>
</dbReference>